<dbReference type="EMBL" id="CAOQHR010000013">
    <property type="protein sequence ID" value="CAI6342587.1"/>
    <property type="molecule type" value="Genomic_DNA"/>
</dbReference>
<reference evidence="2" key="1">
    <citation type="submission" date="2023-01" db="EMBL/GenBank/DDBJ databases">
        <authorList>
            <person name="Van Ghelder C."/>
            <person name="Rancurel C."/>
        </authorList>
    </citation>
    <scope>NUCLEOTIDE SEQUENCE</scope>
    <source>
        <strain evidence="2">CNCM I-4278</strain>
    </source>
</reference>
<accession>A0A9W4UXK5</accession>
<keyword evidence="3" id="KW-1185">Reference proteome</keyword>
<proteinExistence type="predicted"/>
<gene>
    <name evidence="2" type="ORF">PDIGIT_LOCUS15797</name>
</gene>
<comment type="caution">
    <text evidence="2">The sequence shown here is derived from an EMBL/GenBank/DDBJ whole genome shotgun (WGS) entry which is preliminary data.</text>
</comment>
<evidence type="ECO:0000313" key="3">
    <source>
        <dbReference type="Proteomes" id="UP001152607"/>
    </source>
</evidence>
<dbReference type="AlphaFoldDB" id="A0A9W4UXK5"/>
<feature type="chain" id="PRO_5040848206" evidence="1">
    <location>
        <begin position="17"/>
        <end position="191"/>
    </location>
</feature>
<keyword evidence="1" id="KW-0732">Signal</keyword>
<sequence length="191" mass="20271">MLAKIVVSALLGVATASPLVVRAGSWSPLPGTTATCGDQEKYMSLVIGPEDAKSILTHSCAEFMPRCAYRAENNVPEDAFCSTTNIYPLDEPKNITLPVLVEQAGNKLAHWAVNFFVIPKKQTDPNFPDSVFWSTSDCEGYINQLVQKASPEGCNIPGIGPGAGNLTVGAPTEGTNTLTGTVVGVKFVEKQ</sequence>
<evidence type="ECO:0000256" key="1">
    <source>
        <dbReference type="SAM" id="SignalP"/>
    </source>
</evidence>
<dbReference type="OrthoDB" id="3753180at2759"/>
<evidence type="ECO:0000313" key="2">
    <source>
        <dbReference type="EMBL" id="CAI6342587.1"/>
    </source>
</evidence>
<protein>
    <submittedName>
        <fullName evidence="2">Uncharacterized protein</fullName>
    </submittedName>
</protein>
<organism evidence="2 3">
    <name type="scientific">Periconia digitata</name>
    <dbReference type="NCBI Taxonomy" id="1303443"/>
    <lineage>
        <taxon>Eukaryota</taxon>
        <taxon>Fungi</taxon>
        <taxon>Dikarya</taxon>
        <taxon>Ascomycota</taxon>
        <taxon>Pezizomycotina</taxon>
        <taxon>Dothideomycetes</taxon>
        <taxon>Pleosporomycetidae</taxon>
        <taxon>Pleosporales</taxon>
        <taxon>Massarineae</taxon>
        <taxon>Periconiaceae</taxon>
        <taxon>Periconia</taxon>
    </lineage>
</organism>
<name>A0A9W4UXK5_9PLEO</name>
<feature type="signal peptide" evidence="1">
    <location>
        <begin position="1"/>
        <end position="16"/>
    </location>
</feature>
<dbReference type="Proteomes" id="UP001152607">
    <property type="component" value="Unassembled WGS sequence"/>
</dbReference>